<accession>A0ACC0YKD5</accession>
<sequence length="244" mass="27872">MILGLILFACPLLVRKNLAILLARRRPLKKTNAEAYETWEEENCIVQTWLLNSIEKHVRVLFDRLPTEVAIWCAVKKTYIVSNNSSRVYELTRRSVNIKQEGRTLEVYYEKLQTIWQELDAINPPQIKNEIDLCTHLATVTNFHVYILLARLDSHLDGARAHVLRSDPLLDVLKAYAMICEEGNRLKTMGSEEKTSASALAARKGKEGSLYESPKPFFKYGGSNPAKDERKCTHCGKNHIVDKC</sequence>
<proteinExistence type="predicted"/>
<dbReference type="EMBL" id="CM047741">
    <property type="protein sequence ID" value="KAJ0037746.1"/>
    <property type="molecule type" value="Genomic_DNA"/>
</dbReference>
<dbReference type="Proteomes" id="UP001163603">
    <property type="component" value="Chromosome 6"/>
</dbReference>
<keyword evidence="2" id="KW-1185">Reference proteome</keyword>
<comment type="caution">
    <text evidence="1">The sequence shown here is derived from an EMBL/GenBank/DDBJ whole genome shotgun (WGS) entry which is preliminary data.</text>
</comment>
<evidence type="ECO:0000313" key="2">
    <source>
        <dbReference type="Proteomes" id="UP001163603"/>
    </source>
</evidence>
<gene>
    <name evidence="1" type="ORF">Pint_23369</name>
</gene>
<protein>
    <submittedName>
        <fullName evidence="1">Uncharacterized protein</fullName>
    </submittedName>
</protein>
<name>A0ACC0YKD5_9ROSI</name>
<reference evidence="2" key="1">
    <citation type="journal article" date="2023" name="G3 (Bethesda)">
        <title>Genome assembly and association tests identify interacting loci associated with vigor, precocity, and sex in interspecific pistachio rootstocks.</title>
        <authorList>
            <person name="Palmer W."/>
            <person name="Jacygrad E."/>
            <person name="Sagayaradj S."/>
            <person name="Cavanaugh K."/>
            <person name="Han R."/>
            <person name="Bertier L."/>
            <person name="Beede B."/>
            <person name="Kafkas S."/>
            <person name="Golino D."/>
            <person name="Preece J."/>
            <person name="Michelmore R."/>
        </authorList>
    </citation>
    <scope>NUCLEOTIDE SEQUENCE [LARGE SCALE GENOMIC DNA]</scope>
</reference>
<evidence type="ECO:0000313" key="1">
    <source>
        <dbReference type="EMBL" id="KAJ0037746.1"/>
    </source>
</evidence>
<organism evidence="1 2">
    <name type="scientific">Pistacia integerrima</name>
    <dbReference type="NCBI Taxonomy" id="434235"/>
    <lineage>
        <taxon>Eukaryota</taxon>
        <taxon>Viridiplantae</taxon>
        <taxon>Streptophyta</taxon>
        <taxon>Embryophyta</taxon>
        <taxon>Tracheophyta</taxon>
        <taxon>Spermatophyta</taxon>
        <taxon>Magnoliopsida</taxon>
        <taxon>eudicotyledons</taxon>
        <taxon>Gunneridae</taxon>
        <taxon>Pentapetalae</taxon>
        <taxon>rosids</taxon>
        <taxon>malvids</taxon>
        <taxon>Sapindales</taxon>
        <taxon>Anacardiaceae</taxon>
        <taxon>Pistacia</taxon>
    </lineage>
</organism>